<evidence type="ECO:0000256" key="1">
    <source>
        <dbReference type="ARBA" id="ARBA00004141"/>
    </source>
</evidence>
<evidence type="ECO:0000256" key="5">
    <source>
        <dbReference type="SAM" id="MobiDB-lite"/>
    </source>
</evidence>
<feature type="transmembrane region" description="Helical" evidence="6">
    <location>
        <begin position="50"/>
        <end position="74"/>
    </location>
</feature>
<protein>
    <submittedName>
        <fullName evidence="8 9">MgtE domain-containing protein</fullName>
    </submittedName>
</protein>
<evidence type="ECO:0000313" key="9">
    <source>
        <dbReference type="WBParaSite" id="maker-uti_cns_0045405-snap-gene-1.42-mRNA-1"/>
    </source>
</evidence>
<dbReference type="WBParaSite" id="maker-uti_cns_0045405-snap-gene-1.42-mRNA-1">
    <property type="protein sequence ID" value="maker-uti_cns_0045405-snap-gene-1.42-mRNA-1"/>
    <property type="gene ID" value="maker-uti_cns_0045405-snap-gene-1.42"/>
</dbReference>
<dbReference type="WBParaSite" id="maker-uti_cns_0000067-snap-gene-0.14-mRNA-1">
    <property type="protein sequence ID" value="maker-uti_cns_0000067-snap-gene-0.14-mRNA-1"/>
    <property type="gene ID" value="maker-uti_cns_0000067-snap-gene-0.14"/>
</dbReference>
<evidence type="ECO:0000256" key="3">
    <source>
        <dbReference type="ARBA" id="ARBA00022989"/>
    </source>
</evidence>
<evidence type="ECO:0000256" key="6">
    <source>
        <dbReference type="SAM" id="Phobius"/>
    </source>
</evidence>
<keyword evidence="4 6" id="KW-0472">Membrane</keyword>
<feature type="region of interest" description="Disordered" evidence="5">
    <location>
        <begin position="128"/>
        <end position="160"/>
    </location>
</feature>
<sequence>MCLQAATCSRPNMTAKGSAIIKIEISGFSGLAVAGYAVNVIDLAPNFSGLVMGFANSISTFTGMMSTVIAAMIVRSNSNDTDQVKLEWQIALSSAAATQLIAGTVYLLFASAEEQSWTFDSSEAATEVKSATAHDSTAEQHSRNRSRQTDWNRDGGLDSC</sequence>
<proteinExistence type="predicted"/>
<dbReference type="PANTHER" id="PTHR11662">
    <property type="entry name" value="SOLUTE CARRIER FAMILY 17"/>
    <property type="match status" value="1"/>
</dbReference>
<dbReference type="Proteomes" id="UP000095280">
    <property type="component" value="Unplaced"/>
</dbReference>
<keyword evidence="3 6" id="KW-1133">Transmembrane helix</keyword>
<dbReference type="GO" id="GO:0016020">
    <property type="term" value="C:membrane"/>
    <property type="evidence" value="ECO:0007669"/>
    <property type="project" value="UniProtKB-SubCell"/>
</dbReference>
<evidence type="ECO:0000256" key="4">
    <source>
        <dbReference type="ARBA" id="ARBA00023136"/>
    </source>
</evidence>
<keyword evidence="7" id="KW-1185">Reference proteome</keyword>
<organism evidence="7 8">
    <name type="scientific">Macrostomum lignano</name>
    <dbReference type="NCBI Taxonomy" id="282301"/>
    <lineage>
        <taxon>Eukaryota</taxon>
        <taxon>Metazoa</taxon>
        <taxon>Spiralia</taxon>
        <taxon>Lophotrochozoa</taxon>
        <taxon>Platyhelminthes</taxon>
        <taxon>Rhabditophora</taxon>
        <taxon>Macrostomorpha</taxon>
        <taxon>Macrostomida</taxon>
        <taxon>Macrostomidae</taxon>
        <taxon>Macrostomum</taxon>
    </lineage>
</organism>
<evidence type="ECO:0000313" key="8">
    <source>
        <dbReference type="WBParaSite" id="maker-uti_cns_0000067-snap-gene-0.14-mRNA-1"/>
    </source>
</evidence>
<dbReference type="InterPro" id="IPR036259">
    <property type="entry name" value="MFS_trans_sf"/>
</dbReference>
<dbReference type="InterPro" id="IPR050382">
    <property type="entry name" value="MFS_Na/Anion_cotransporter"/>
</dbReference>
<accession>A0A1I8FVY3</accession>
<name>A0A1I8FVY3_9PLAT</name>
<feature type="transmembrane region" description="Helical" evidence="6">
    <location>
        <begin position="19"/>
        <end position="38"/>
    </location>
</feature>
<keyword evidence="2 6" id="KW-0812">Transmembrane</keyword>
<feature type="compositionally biased region" description="Basic and acidic residues" evidence="5">
    <location>
        <begin position="136"/>
        <end position="160"/>
    </location>
</feature>
<evidence type="ECO:0000256" key="2">
    <source>
        <dbReference type="ARBA" id="ARBA00022692"/>
    </source>
</evidence>
<evidence type="ECO:0000313" key="7">
    <source>
        <dbReference type="Proteomes" id="UP000095280"/>
    </source>
</evidence>
<comment type="subcellular location">
    <subcellularLocation>
        <location evidence="1">Membrane</location>
        <topology evidence="1">Multi-pass membrane protein</topology>
    </subcellularLocation>
</comment>
<dbReference type="AlphaFoldDB" id="A0A1I8FVY3"/>
<dbReference type="SUPFAM" id="SSF103473">
    <property type="entry name" value="MFS general substrate transporter"/>
    <property type="match status" value="1"/>
</dbReference>
<reference evidence="8 9" key="1">
    <citation type="submission" date="2016-11" db="UniProtKB">
        <authorList>
            <consortium name="WormBaseParasite"/>
        </authorList>
    </citation>
    <scope>IDENTIFICATION</scope>
</reference>
<dbReference type="PANTHER" id="PTHR11662:SF456">
    <property type="entry name" value="VESICULAR GLUTAMATE TRANSPORTER, ISOFORM A"/>
    <property type="match status" value="1"/>
</dbReference>